<keyword evidence="6 14" id="KW-0686">Riboflavin biosynthesis</keyword>
<dbReference type="EC" id="3.5.4.26" evidence="14"/>
<dbReference type="RefSeq" id="WP_344913219.1">
    <property type="nucleotide sequence ID" value="NZ_BAABDL010000122.1"/>
</dbReference>
<comment type="cofactor">
    <cofactor evidence="14">
        <name>Zn(2+)</name>
        <dbReference type="ChEBI" id="CHEBI:29105"/>
    </cofactor>
    <text evidence="14">Binds 1 zinc ion.</text>
</comment>
<dbReference type="Pfam" id="PF01872">
    <property type="entry name" value="RibD_C"/>
    <property type="match status" value="1"/>
</dbReference>
<dbReference type="InterPro" id="IPR004794">
    <property type="entry name" value="Eubact_RibD"/>
</dbReference>
<keyword evidence="8 14" id="KW-0862">Zinc</keyword>
<comment type="caution">
    <text evidence="16">The sequence shown here is derived from an EMBL/GenBank/DDBJ whole genome shotgun (WGS) entry which is preliminary data.</text>
</comment>
<evidence type="ECO:0000259" key="15">
    <source>
        <dbReference type="PROSITE" id="PS51747"/>
    </source>
</evidence>
<name>A0ABP7VZK2_9BACI</name>
<sequence>MHEKYMKLAIQEAKKGLGRTFTNPLVGAVIVNNDQVIASGAHLEYGKEHAEINALSSYTAPDKRFDSILYVTLEPCNHDGKQPPCTQAIINSGIKQVVIGQLDPNPLVAGKGKKKLEQHGIKVITGVLETEARELNPFFNCFYEQNRPYITLKQAITLDGKLSLDSKRTAITGKDTYQYVRKERNHYQGILVGSQTILTDNPFLLGTDQTLHPIRIILDRRGRLFNQLDLNIFINQASPVWIFTERKVKIKLPKHVEAIVLKSATVKSIIKELTRRNIHSLYVEGGAKVHDCFLNSGYWDQMITYIAPKVIGGNGVPAMSSTREVNQVIELTNVTVESIHDDLRISGRRCWNCLLV</sequence>
<dbReference type="PANTHER" id="PTHR38011">
    <property type="entry name" value="DIHYDROFOLATE REDUCTASE FAMILY PROTEIN (AFU_ORTHOLOGUE AFUA_8G06820)"/>
    <property type="match status" value="1"/>
</dbReference>
<dbReference type="SUPFAM" id="SSF53927">
    <property type="entry name" value="Cytidine deaminase-like"/>
    <property type="match status" value="1"/>
</dbReference>
<dbReference type="SUPFAM" id="SSF53597">
    <property type="entry name" value="Dihydrofolate reductase-like"/>
    <property type="match status" value="1"/>
</dbReference>
<evidence type="ECO:0000256" key="5">
    <source>
        <dbReference type="ARBA" id="ARBA00007417"/>
    </source>
</evidence>
<dbReference type="InterPro" id="IPR016193">
    <property type="entry name" value="Cytidine_deaminase-like"/>
</dbReference>
<comment type="catalytic activity">
    <reaction evidence="13 14">
        <text>2,5-diamino-6-hydroxy-4-(5-phosphoribosylamino)-pyrimidine + H2O + H(+) = 5-amino-6-(5-phospho-D-ribosylamino)uracil + NH4(+)</text>
        <dbReference type="Rhea" id="RHEA:21868"/>
        <dbReference type="ChEBI" id="CHEBI:15377"/>
        <dbReference type="ChEBI" id="CHEBI:15378"/>
        <dbReference type="ChEBI" id="CHEBI:28938"/>
        <dbReference type="ChEBI" id="CHEBI:58453"/>
        <dbReference type="ChEBI" id="CHEBI:58614"/>
        <dbReference type="EC" id="3.5.4.26"/>
    </reaction>
</comment>
<dbReference type="InterPro" id="IPR016192">
    <property type="entry name" value="APOBEC/CMP_deaminase_Zn-bd"/>
</dbReference>
<dbReference type="Gene3D" id="3.40.430.10">
    <property type="entry name" value="Dihydrofolate Reductase, subunit A"/>
    <property type="match status" value="1"/>
</dbReference>
<dbReference type="EMBL" id="BAABDL010000122">
    <property type="protein sequence ID" value="GAA4077231.1"/>
    <property type="molecule type" value="Genomic_DNA"/>
</dbReference>
<evidence type="ECO:0000256" key="11">
    <source>
        <dbReference type="ARBA" id="ARBA00023268"/>
    </source>
</evidence>
<evidence type="ECO:0000256" key="14">
    <source>
        <dbReference type="PIRNR" id="PIRNR006769"/>
    </source>
</evidence>
<dbReference type="EC" id="1.1.1.193" evidence="14"/>
<dbReference type="InterPro" id="IPR050765">
    <property type="entry name" value="Riboflavin_Biosynth_HTPR"/>
</dbReference>
<gene>
    <name evidence="16" type="primary">ribD</name>
    <name evidence="16" type="ORF">GCM10022410_22450</name>
</gene>
<dbReference type="PROSITE" id="PS00903">
    <property type="entry name" value="CYT_DCMP_DEAMINASES_1"/>
    <property type="match status" value="1"/>
</dbReference>
<comment type="catalytic activity">
    <reaction evidence="12 14">
        <text>5-amino-6-(5-phospho-D-ribitylamino)uracil + NADP(+) = 5-amino-6-(5-phospho-D-ribosylamino)uracil + NADPH + H(+)</text>
        <dbReference type="Rhea" id="RHEA:17845"/>
        <dbReference type="ChEBI" id="CHEBI:15378"/>
        <dbReference type="ChEBI" id="CHEBI:57783"/>
        <dbReference type="ChEBI" id="CHEBI:58349"/>
        <dbReference type="ChEBI" id="CHEBI:58421"/>
        <dbReference type="ChEBI" id="CHEBI:58453"/>
        <dbReference type="EC" id="1.1.1.193"/>
    </reaction>
</comment>
<evidence type="ECO:0000256" key="10">
    <source>
        <dbReference type="ARBA" id="ARBA00023002"/>
    </source>
</evidence>
<keyword evidence="17" id="KW-1185">Reference proteome</keyword>
<evidence type="ECO:0000256" key="1">
    <source>
        <dbReference type="ARBA" id="ARBA00002151"/>
    </source>
</evidence>
<organism evidence="16 17">
    <name type="scientific">Amphibacillus indicireducens</name>
    <dbReference type="NCBI Taxonomy" id="1076330"/>
    <lineage>
        <taxon>Bacteria</taxon>
        <taxon>Bacillati</taxon>
        <taxon>Bacillota</taxon>
        <taxon>Bacilli</taxon>
        <taxon>Bacillales</taxon>
        <taxon>Bacillaceae</taxon>
        <taxon>Amphibacillus</taxon>
    </lineage>
</organism>
<evidence type="ECO:0000256" key="13">
    <source>
        <dbReference type="ARBA" id="ARBA00049886"/>
    </source>
</evidence>
<evidence type="ECO:0000256" key="3">
    <source>
        <dbReference type="ARBA" id="ARBA00004910"/>
    </source>
</evidence>
<dbReference type="InterPro" id="IPR024072">
    <property type="entry name" value="DHFR-like_dom_sf"/>
</dbReference>
<evidence type="ECO:0000256" key="12">
    <source>
        <dbReference type="ARBA" id="ARBA00049861"/>
    </source>
</evidence>
<evidence type="ECO:0000256" key="8">
    <source>
        <dbReference type="ARBA" id="ARBA00022833"/>
    </source>
</evidence>
<comment type="similarity">
    <text evidence="4 14">In the N-terminal section; belongs to the cytidine and deoxycytidylate deaminase family.</text>
</comment>
<dbReference type="InterPro" id="IPR002734">
    <property type="entry name" value="RibDG_C"/>
</dbReference>
<accession>A0ABP7VZK2</accession>
<comment type="similarity">
    <text evidence="5 14">In the C-terminal section; belongs to the HTP reductase family.</text>
</comment>
<dbReference type="CDD" id="cd01284">
    <property type="entry name" value="Riboflavin_deaminase-reductase"/>
    <property type="match status" value="1"/>
</dbReference>
<keyword evidence="7 14" id="KW-0479">Metal-binding</keyword>
<keyword evidence="10 14" id="KW-0560">Oxidoreductase</keyword>
<evidence type="ECO:0000256" key="7">
    <source>
        <dbReference type="ARBA" id="ARBA00022723"/>
    </source>
</evidence>
<comment type="pathway">
    <text evidence="2 14">Cofactor biosynthesis; riboflavin biosynthesis; 5-amino-6-(D-ribitylamino)uracil from GTP: step 2/4.</text>
</comment>
<evidence type="ECO:0000313" key="17">
    <source>
        <dbReference type="Proteomes" id="UP001501734"/>
    </source>
</evidence>
<comment type="function">
    <text evidence="1 14">Converts 2,5-diamino-6-(ribosylamino)-4(3h)-pyrimidinone 5'-phosphate into 5-amino-6-(ribosylamino)-2,4(1h,3h)-pyrimidinedione 5'-phosphate.</text>
</comment>
<dbReference type="Pfam" id="PF00383">
    <property type="entry name" value="dCMP_cyt_deam_1"/>
    <property type="match status" value="1"/>
</dbReference>
<evidence type="ECO:0000256" key="2">
    <source>
        <dbReference type="ARBA" id="ARBA00004882"/>
    </source>
</evidence>
<reference evidence="17" key="1">
    <citation type="journal article" date="2019" name="Int. J. Syst. Evol. Microbiol.">
        <title>The Global Catalogue of Microorganisms (GCM) 10K type strain sequencing project: providing services to taxonomists for standard genome sequencing and annotation.</title>
        <authorList>
            <consortium name="The Broad Institute Genomics Platform"/>
            <consortium name="The Broad Institute Genome Sequencing Center for Infectious Disease"/>
            <person name="Wu L."/>
            <person name="Ma J."/>
        </authorList>
    </citation>
    <scope>NUCLEOTIDE SEQUENCE [LARGE SCALE GENOMIC DNA]</scope>
    <source>
        <strain evidence="17">JCM 17250</strain>
    </source>
</reference>
<dbReference type="InterPro" id="IPR002125">
    <property type="entry name" value="CMP_dCMP_dom"/>
</dbReference>
<keyword evidence="9 14" id="KW-0521">NADP</keyword>
<dbReference type="NCBIfam" id="TIGR00326">
    <property type="entry name" value="eubact_ribD"/>
    <property type="match status" value="1"/>
</dbReference>
<dbReference type="PANTHER" id="PTHR38011:SF7">
    <property type="entry name" value="2,5-DIAMINO-6-RIBOSYLAMINO-4(3H)-PYRIMIDINONE 5'-PHOSPHATE REDUCTASE"/>
    <property type="match status" value="1"/>
</dbReference>
<keyword evidence="14" id="KW-0378">Hydrolase</keyword>
<dbReference type="PIRSF" id="PIRSF006769">
    <property type="entry name" value="RibD"/>
    <property type="match status" value="1"/>
</dbReference>
<evidence type="ECO:0000313" key="16">
    <source>
        <dbReference type="EMBL" id="GAA4077231.1"/>
    </source>
</evidence>
<dbReference type="Gene3D" id="3.40.140.10">
    <property type="entry name" value="Cytidine Deaminase, domain 2"/>
    <property type="match status" value="1"/>
</dbReference>
<dbReference type="Proteomes" id="UP001501734">
    <property type="component" value="Unassembled WGS sequence"/>
</dbReference>
<protein>
    <recommendedName>
        <fullName evidence="14">Riboflavin biosynthesis protein RibD</fullName>
    </recommendedName>
    <domain>
        <recommendedName>
            <fullName evidence="14">Diaminohydroxyphosphoribosylaminopyrimidine deaminase</fullName>
            <shortName evidence="14">DRAP deaminase</shortName>
            <ecNumber evidence="14">3.5.4.26</ecNumber>
        </recommendedName>
        <alternativeName>
            <fullName evidence="14">Riboflavin-specific deaminase</fullName>
        </alternativeName>
    </domain>
    <domain>
        <recommendedName>
            <fullName evidence="14">5-amino-6-(5-phosphoribosylamino)uracil reductase</fullName>
            <ecNumber evidence="14">1.1.1.193</ecNumber>
        </recommendedName>
        <alternativeName>
            <fullName evidence="14">HTP reductase</fullName>
        </alternativeName>
    </domain>
</protein>
<dbReference type="PROSITE" id="PS51747">
    <property type="entry name" value="CYT_DCMP_DEAMINASES_2"/>
    <property type="match status" value="1"/>
</dbReference>
<keyword evidence="11" id="KW-0511">Multifunctional enzyme</keyword>
<evidence type="ECO:0000256" key="9">
    <source>
        <dbReference type="ARBA" id="ARBA00022857"/>
    </source>
</evidence>
<comment type="pathway">
    <text evidence="3 14">Cofactor biosynthesis; riboflavin biosynthesis; 5-amino-6-(D-ribitylamino)uracil from GTP: step 3/4.</text>
</comment>
<proteinExistence type="inferred from homology"/>
<evidence type="ECO:0000256" key="6">
    <source>
        <dbReference type="ARBA" id="ARBA00022619"/>
    </source>
</evidence>
<evidence type="ECO:0000256" key="4">
    <source>
        <dbReference type="ARBA" id="ARBA00005259"/>
    </source>
</evidence>
<feature type="domain" description="CMP/dCMP-type deaminase" evidence="15">
    <location>
        <begin position="1"/>
        <end position="124"/>
    </location>
</feature>